<dbReference type="Pfam" id="PF02384">
    <property type="entry name" value="N6_Mtase"/>
    <property type="match status" value="1"/>
</dbReference>
<evidence type="ECO:0000313" key="8">
    <source>
        <dbReference type="EMBL" id="GAH89932.1"/>
    </source>
</evidence>
<gene>
    <name evidence="8" type="ORF">S06H3_05625</name>
</gene>
<evidence type="ECO:0000256" key="1">
    <source>
        <dbReference type="ARBA" id="ARBA00011900"/>
    </source>
</evidence>
<dbReference type="InterPro" id="IPR002052">
    <property type="entry name" value="DNA_methylase_N6_adenine_CS"/>
</dbReference>
<reference evidence="8" key="1">
    <citation type="journal article" date="2014" name="Front. Microbiol.">
        <title>High frequency of phylogenetically diverse reductive dehalogenase-homologous genes in deep subseafloor sedimentary metagenomes.</title>
        <authorList>
            <person name="Kawai M."/>
            <person name="Futagami T."/>
            <person name="Toyoda A."/>
            <person name="Takaki Y."/>
            <person name="Nishi S."/>
            <person name="Hori S."/>
            <person name="Arai W."/>
            <person name="Tsubouchi T."/>
            <person name="Morono Y."/>
            <person name="Uchiyama I."/>
            <person name="Ito T."/>
            <person name="Fujiyama A."/>
            <person name="Inagaki F."/>
            <person name="Takami H."/>
        </authorList>
    </citation>
    <scope>NUCLEOTIDE SEQUENCE</scope>
    <source>
        <strain evidence="8">Expedition CK06-06</strain>
    </source>
</reference>
<dbReference type="PANTHER" id="PTHR42933">
    <property type="entry name" value="SLR6095 PROTEIN"/>
    <property type="match status" value="1"/>
</dbReference>
<dbReference type="GO" id="GO:0032259">
    <property type="term" value="P:methylation"/>
    <property type="evidence" value="ECO:0007669"/>
    <property type="project" value="UniProtKB-KW"/>
</dbReference>
<dbReference type="SUPFAM" id="SSF53335">
    <property type="entry name" value="S-adenosyl-L-methionine-dependent methyltransferases"/>
    <property type="match status" value="1"/>
</dbReference>
<name>X1J7I4_9ZZZZ</name>
<dbReference type="EMBL" id="BARV01002102">
    <property type="protein sequence ID" value="GAH89932.1"/>
    <property type="molecule type" value="Genomic_DNA"/>
</dbReference>
<dbReference type="GO" id="GO:0009307">
    <property type="term" value="P:DNA restriction-modification system"/>
    <property type="evidence" value="ECO:0007669"/>
    <property type="project" value="UniProtKB-KW"/>
</dbReference>
<feature type="domain" description="DNA methylase adenine-specific" evidence="7">
    <location>
        <begin position="15"/>
        <end position="246"/>
    </location>
</feature>
<keyword evidence="3" id="KW-0808">Transferase</keyword>
<dbReference type="EC" id="2.1.1.72" evidence="1"/>
<dbReference type="PANTHER" id="PTHR42933:SF3">
    <property type="entry name" value="TYPE I RESTRICTION ENZYME MJAVIII METHYLASE SUBUNIT"/>
    <property type="match status" value="1"/>
</dbReference>
<keyword evidence="4" id="KW-0949">S-adenosyl-L-methionine</keyword>
<dbReference type="InterPro" id="IPR029063">
    <property type="entry name" value="SAM-dependent_MTases_sf"/>
</dbReference>
<dbReference type="InterPro" id="IPR003356">
    <property type="entry name" value="DNA_methylase_A-5"/>
</dbReference>
<comment type="caution">
    <text evidence="8">The sequence shown here is derived from an EMBL/GenBank/DDBJ whole genome shotgun (WGS) entry which is preliminary data.</text>
</comment>
<organism evidence="8">
    <name type="scientific">marine sediment metagenome</name>
    <dbReference type="NCBI Taxonomy" id="412755"/>
    <lineage>
        <taxon>unclassified sequences</taxon>
        <taxon>metagenomes</taxon>
        <taxon>ecological metagenomes</taxon>
    </lineage>
</organism>
<dbReference type="GO" id="GO:0003677">
    <property type="term" value="F:DNA binding"/>
    <property type="evidence" value="ECO:0007669"/>
    <property type="project" value="InterPro"/>
</dbReference>
<dbReference type="Gene3D" id="3.40.50.150">
    <property type="entry name" value="Vaccinia Virus protein VP39"/>
    <property type="match status" value="1"/>
</dbReference>
<evidence type="ECO:0000256" key="2">
    <source>
        <dbReference type="ARBA" id="ARBA00022603"/>
    </source>
</evidence>
<sequence>MHENLLVDNFKIDGDDIKWKIELIGMEVDRQTNILAKANMLIHLAETYKELNNRQKRKFVDLMNQTFLLTDHTKVLGALEFPQKDRFDLILSNPPFTVSGTKVIKEQISESNELKDQYEQSGIGTESLFLRWIIDALKPNCQAFVIVPTGILTRTETAARGYLLKHCVLDAIISLPENTFYNTSNPTYILAFTKKERVDEHTDISEEVPEKDVFAYLVREIGETRDTLRLPCQSDLKDMTRQFRAFYSDREVFEARNINCKIIPKTNLEAKDRWDVDRFWTDKEKQELGLIGKITTMSLDEFESIIEVVSEPVLKLAMDAWNVAFSGNSFFITCLTFEQ</sequence>
<keyword evidence="2" id="KW-0489">Methyltransferase</keyword>
<proteinExistence type="predicted"/>
<evidence type="ECO:0000256" key="4">
    <source>
        <dbReference type="ARBA" id="ARBA00022691"/>
    </source>
</evidence>
<protein>
    <recommendedName>
        <fullName evidence="1">site-specific DNA-methyltransferase (adenine-specific)</fullName>
        <ecNumber evidence="1">2.1.1.72</ecNumber>
    </recommendedName>
</protein>
<dbReference type="GO" id="GO:0008170">
    <property type="term" value="F:N-methyltransferase activity"/>
    <property type="evidence" value="ECO:0007669"/>
    <property type="project" value="InterPro"/>
</dbReference>
<dbReference type="InterPro" id="IPR051537">
    <property type="entry name" value="DNA_Adenine_Mtase"/>
</dbReference>
<evidence type="ECO:0000256" key="5">
    <source>
        <dbReference type="ARBA" id="ARBA00022747"/>
    </source>
</evidence>
<keyword evidence="5" id="KW-0680">Restriction system</keyword>
<dbReference type="PROSITE" id="PS00092">
    <property type="entry name" value="N6_MTASE"/>
    <property type="match status" value="1"/>
</dbReference>
<evidence type="ECO:0000256" key="6">
    <source>
        <dbReference type="ARBA" id="ARBA00047942"/>
    </source>
</evidence>
<evidence type="ECO:0000256" key="3">
    <source>
        <dbReference type="ARBA" id="ARBA00022679"/>
    </source>
</evidence>
<dbReference type="AlphaFoldDB" id="X1J7I4"/>
<evidence type="ECO:0000259" key="7">
    <source>
        <dbReference type="Pfam" id="PF02384"/>
    </source>
</evidence>
<dbReference type="GO" id="GO:0009007">
    <property type="term" value="F:site-specific DNA-methyltransferase (adenine-specific) activity"/>
    <property type="evidence" value="ECO:0007669"/>
    <property type="project" value="UniProtKB-EC"/>
</dbReference>
<comment type="catalytic activity">
    <reaction evidence="6">
        <text>a 2'-deoxyadenosine in DNA + S-adenosyl-L-methionine = an N(6)-methyl-2'-deoxyadenosine in DNA + S-adenosyl-L-homocysteine + H(+)</text>
        <dbReference type="Rhea" id="RHEA:15197"/>
        <dbReference type="Rhea" id="RHEA-COMP:12418"/>
        <dbReference type="Rhea" id="RHEA-COMP:12419"/>
        <dbReference type="ChEBI" id="CHEBI:15378"/>
        <dbReference type="ChEBI" id="CHEBI:57856"/>
        <dbReference type="ChEBI" id="CHEBI:59789"/>
        <dbReference type="ChEBI" id="CHEBI:90615"/>
        <dbReference type="ChEBI" id="CHEBI:90616"/>
        <dbReference type="EC" id="2.1.1.72"/>
    </reaction>
</comment>
<accession>X1J7I4</accession>